<organism evidence="2 3">
    <name type="scientific">Aegilops tauschii subsp. strangulata</name>
    <name type="common">Goatgrass</name>
    <dbReference type="NCBI Taxonomy" id="200361"/>
    <lineage>
        <taxon>Eukaryota</taxon>
        <taxon>Viridiplantae</taxon>
        <taxon>Streptophyta</taxon>
        <taxon>Embryophyta</taxon>
        <taxon>Tracheophyta</taxon>
        <taxon>Spermatophyta</taxon>
        <taxon>Magnoliopsida</taxon>
        <taxon>Liliopsida</taxon>
        <taxon>Poales</taxon>
        <taxon>Poaceae</taxon>
        <taxon>BOP clade</taxon>
        <taxon>Pooideae</taxon>
        <taxon>Triticodae</taxon>
        <taxon>Triticeae</taxon>
        <taxon>Triticinae</taxon>
        <taxon>Aegilops</taxon>
    </lineage>
</organism>
<dbReference type="InterPro" id="IPR000477">
    <property type="entry name" value="RT_dom"/>
</dbReference>
<evidence type="ECO:0000313" key="2">
    <source>
        <dbReference type="EnsemblPlants" id="AET4Gv20247600.1"/>
    </source>
</evidence>
<reference evidence="2" key="5">
    <citation type="journal article" date="2021" name="G3 (Bethesda)">
        <title>Aegilops tauschii genome assembly Aet v5.0 features greater sequence contiguity and improved annotation.</title>
        <authorList>
            <person name="Wang L."/>
            <person name="Zhu T."/>
            <person name="Rodriguez J.C."/>
            <person name="Deal K.R."/>
            <person name="Dubcovsky J."/>
            <person name="McGuire P.E."/>
            <person name="Lux T."/>
            <person name="Spannagl M."/>
            <person name="Mayer K.F.X."/>
            <person name="Baldrich P."/>
            <person name="Meyers B.C."/>
            <person name="Huo N."/>
            <person name="Gu Y.Q."/>
            <person name="Zhou H."/>
            <person name="Devos K.M."/>
            <person name="Bennetzen J.L."/>
            <person name="Unver T."/>
            <person name="Budak H."/>
            <person name="Gulick P.J."/>
            <person name="Galiba G."/>
            <person name="Kalapos B."/>
            <person name="Nelson D.R."/>
            <person name="Li P."/>
            <person name="You F.M."/>
            <person name="Luo M.C."/>
            <person name="Dvorak J."/>
        </authorList>
    </citation>
    <scope>NUCLEOTIDE SEQUENCE [LARGE SCALE GENOMIC DNA]</scope>
    <source>
        <strain evidence="2">cv. AL8/78</strain>
    </source>
</reference>
<dbReference type="PROSITE" id="PS50878">
    <property type="entry name" value="RT_POL"/>
    <property type="match status" value="1"/>
</dbReference>
<dbReference type="AlphaFoldDB" id="A0A453HNA2"/>
<dbReference type="PANTHER" id="PTHR33116:SF87">
    <property type="entry name" value="OS01G0158850 PROTEIN"/>
    <property type="match status" value="1"/>
</dbReference>
<dbReference type="SUPFAM" id="SSF56672">
    <property type="entry name" value="DNA/RNA polymerases"/>
    <property type="match status" value="1"/>
</dbReference>
<proteinExistence type="predicted"/>
<reference evidence="3" key="1">
    <citation type="journal article" date="2014" name="Science">
        <title>Ancient hybridizations among the ancestral genomes of bread wheat.</title>
        <authorList>
            <consortium name="International Wheat Genome Sequencing Consortium,"/>
            <person name="Marcussen T."/>
            <person name="Sandve S.R."/>
            <person name="Heier L."/>
            <person name="Spannagl M."/>
            <person name="Pfeifer M."/>
            <person name="Jakobsen K.S."/>
            <person name="Wulff B.B."/>
            <person name="Steuernagel B."/>
            <person name="Mayer K.F."/>
            <person name="Olsen O.A."/>
        </authorList>
    </citation>
    <scope>NUCLEOTIDE SEQUENCE [LARGE SCALE GENOMIC DNA]</scope>
    <source>
        <strain evidence="3">cv. AL8/78</strain>
    </source>
</reference>
<dbReference type="InterPro" id="IPR043502">
    <property type="entry name" value="DNA/RNA_pol_sf"/>
</dbReference>
<accession>A0A453HNA2</accession>
<dbReference type="Proteomes" id="UP000015105">
    <property type="component" value="Chromosome 4D"/>
</dbReference>
<dbReference type="Pfam" id="PF00078">
    <property type="entry name" value="RVT_1"/>
    <property type="match status" value="1"/>
</dbReference>
<evidence type="ECO:0000313" key="3">
    <source>
        <dbReference type="Proteomes" id="UP000015105"/>
    </source>
</evidence>
<feature type="domain" description="Reverse transcriptase" evidence="1">
    <location>
        <begin position="1"/>
        <end position="130"/>
    </location>
</feature>
<sequence length="147" mass="15865">GEIGPFFPTSCGVRQGDPFSPFLFNMVVDALAAILDKAKAAGHIKGIVPHLVGGNGISLLQYADDTIIMVEGSATDIMNLKFLLLCFQRINFNKSAVMVMGYSQDERQSIADRLNCQLGCFPTSYLGIPISDTRLTVAELRPAVGKL</sequence>
<name>A0A453HNA2_AEGTS</name>
<dbReference type="PANTHER" id="PTHR33116">
    <property type="entry name" value="REVERSE TRANSCRIPTASE ZINC-BINDING DOMAIN-CONTAINING PROTEIN-RELATED-RELATED"/>
    <property type="match status" value="1"/>
</dbReference>
<dbReference type="STRING" id="200361.A0A453HNA2"/>
<keyword evidence="3" id="KW-1185">Reference proteome</keyword>
<dbReference type="EnsemblPlants" id="AET4Gv20247600.1">
    <property type="protein sequence ID" value="AET4Gv20247600.1"/>
    <property type="gene ID" value="AET4Gv20247600"/>
</dbReference>
<reference evidence="3" key="2">
    <citation type="journal article" date="2017" name="Nat. Plants">
        <title>The Aegilops tauschii genome reveals multiple impacts of transposons.</title>
        <authorList>
            <person name="Zhao G."/>
            <person name="Zou C."/>
            <person name="Li K."/>
            <person name="Wang K."/>
            <person name="Li T."/>
            <person name="Gao L."/>
            <person name="Zhang X."/>
            <person name="Wang H."/>
            <person name="Yang Z."/>
            <person name="Liu X."/>
            <person name="Jiang W."/>
            <person name="Mao L."/>
            <person name="Kong X."/>
            <person name="Jiao Y."/>
            <person name="Jia J."/>
        </authorList>
    </citation>
    <scope>NUCLEOTIDE SEQUENCE [LARGE SCALE GENOMIC DNA]</scope>
    <source>
        <strain evidence="3">cv. AL8/78</strain>
    </source>
</reference>
<dbReference type="Gramene" id="AET4Gv20247600.1">
    <property type="protein sequence ID" value="AET4Gv20247600.1"/>
    <property type="gene ID" value="AET4Gv20247600"/>
</dbReference>
<evidence type="ECO:0000259" key="1">
    <source>
        <dbReference type="PROSITE" id="PS50878"/>
    </source>
</evidence>
<reference evidence="2" key="4">
    <citation type="submission" date="2019-03" db="UniProtKB">
        <authorList>
            <consortium name="EnsemblPlants"/>
        </authorList>
    </citation>
    <scope>IDENTIFICATION</scope>
</reference>
<reference evidence="2" key="3">
    <citation type="journal article" date="2017" name="Nature">
        <title>Genome sequence of the progenitor of the wheat D genome Aegilops tauschii.</title>
        <authorList>
            <person name="Luo M.C."/>
            <person name="Gu Y.Q."/>
            <person name="Puiu D."/>
            <person name="Wang H."/>
            <person name="Twardziok S.O."/>
            <person name="Deal K.R."/>
            <person name="Huo N."/>
            <person name="Zhu T."/>
            <person name="Wang L."/>
            <person name="Wang Y."/>
            <person name="McGuire P.E."/>
            <person name="Liu S."/>
            <person name="Long H."/>
            <person name="Ramasamy R.K."/>
            <person name="Rodriguez J.C."/>
            <person name="Van S.L."/>
            <person name="Yuan L."/>
            <person name="Wang Z."/>
            <person name="Xia Z."/>
            <person name="Xiao L."/>
            <person name="Anderson O.D."/>
            <person name="Ouyang S."/>
            <person name="Liang Y."/>
            <person name="Zimin A.V."/>
            <person name="Pertea G."/>
            <person name="Qi P."/>
            <person name="Bennetzen J.L."/>
            <person name="Dai X."/>
            <person name="Dawson M.W."/>
            <person name="Muller H.G."/>
            <person name="Kugler K."/>
            <person name="Rivarola-Duarte L."/>
            <person name="Spannagl M."/>
            <person name="Mayer K.F.X."/>
            <person name="Lu F.H."/>
            <person name="Bevan M.W."/>
            <person name="Leroy P."/>
            <person name="Li P."/>
            <person name="You F.M."/>
            <person name="Sun Q."/>
            <person name="Liu Z."/>
            <person name="Lyons E."/>
            <person name="Wicker T."/>
            <person name="Salzberg S.L."/>
            <person name="Devos K.M."/>
            <person name="Dvorak J."/>
        </authorList>
    </citation>
    <scope>NUCLEOTIDE SEQUENCE [LARGE SCALE GENOMIC DNA]</scope>
    <source>
        <strain evidence="2">cv. AL8/78</strain>
    </source>
</reference>
<protein>
    <recommendedName>
        <fullName evidence="1">Reverse transcriptase domain-containing protein</fullName>
    </recommendedName>
</protein>